<dbReference type="Proteomes" id="UP000663828">
    <property type="component" value="Unassembled WGS sequence"/>
</dbReference>
<feature type="non-terminal residue" evidence="1">
    <location>
        <position position="1"/>
    </location>
</feature>
<proteinExistence type="predicted"/>
<evidence type="ECO:0000313" key="1">
    <source>
        <dbReference type="EMBL" id="CAF1683131.1"/>
    </source>
</evidence>
<sequence length="101" mass="11340">ASLERISSFSLIMTENSSILGTGDDSSELDPLKTKLARQYGNCHSHPYRSFRASLPNGRWLANRAFSSTEFGRRMLFVPTHAKGFSCGQQLSKQRITRSDK</sequence>
<keyword evidence="2" id="KW-1185">Reference proteome</keyword>
<dbReference type="AlphaFoldDB" id="A0A816H3F4"/>
<accession>A0A816H3F4</accession>
<organism evidence="1 2">
    <name type="scientific">Adineta ricciae</name>
    <name type="common">Rotifer</name>
    <dbReference type="NCBI Taxonomy" id="249248"/>
    <lineage>
        <taxon>Eukaryota</taxon>
        <taxon>Metazoa</taxon>
        <taxon>Spiralia</taxon>
        <taxon>Gnathifera</taxon>
        <taxon>Rotifera</taxon>
        <taxon>Eurotatoria</taxon>
        <taxon>Bdelloidea</taxon>
        <taxon>Adinetida</taxon>
        <taxon>Adinetidae</taxon>
        <taxon>Adineta</taxon>
    </lineage>
</organism>
<name>A0A816H3F4_ADIRI</name>
<reference evidence="1" key="1">
    <citation type="submission" date="2021-02" db="EMBL/GenBank/DDBJ databases">
        <authorList>
            <person name="Nowell W R."/>
        </authorList>
    </citation>
    <scope>NUCLEOTIDE SEQUENCE</scope>
</reference>
<comment type="caution">
    <text evidence="1">The sequence shown here is derived from an EMBL/GenBank/DDBJ whole genome shotgun (WGS) entry which is preliminary data.</text>
</comment>
<evidence type="ECO:0000313" key="2">
    <source>
        <dbReference type="Proteomes" id="UP000663828"/>
    </source>
</evidence>
<protein>
    <submittedName>
        <fullName evidence="1">Uncharacterized protein</fullName>
    </submittedName>
</protein>
<dbReference type="EMBL" id="CAJNOR010015738">
    <property type="protein sequence ID" value="CAF1683131.1"/>
    <property type="molecule type" value="Genomic_DNA"/>
</dbReference>
<gene>
    <name evidence="1" type="ORF">XAT740_LOCUS61104</name>
</gene>